<dbReference type="PANTHER" id="PTHR30543:SF21">
    <property type="entry name" value="NAD(P)H-DEPENDENT FMN REDUCTASE LOT6"/>
    <property type="match status" value="1"/>
</dbReference>
<feature type="domain" description="NADPH-dependent FMN reductase-like" evidence="3">
    <location>
        <begin position="13"/>
        <end position="157"/>
    </location>
</feature>
<evidence type="ECO:0000259" key="3">
    <source>
        <dbReference type="Pfam" id="PF03358"/>
    </source>
</evidence>
<dbReference type="SUPFAM" id="SSF52218">
    <property type="entry name" value="Flavoproteins"/>
    <property type="match status" value="1"/>
</dbReference>
<dbReference type="InterPro" id="IPR005025">
    <property type="entry name" value="FMN_Rdtase-like_dom"/>
</dbReference>
<dbReference type="RefSeq" id="WP_012441188.1">
    <property type="nucleotide sequence ID" value="NC_010694.1"/>
</dbReference>
<dbReference type="PANTHER" id="PTHR30543">
    <property type="entry name" value="CHROMATE REDUCTASE"/>
    <property type="match status" value="1"/>
</dbReference>
<accession>B2VJC3</accession>
<gene>
    <name evidence="4" type="primary">yieF</name>
    <name evidence="4" type="ordered locus">ETA_14480</name>
</gene>
<dbReference type="Gene3D" id="3.40.50.360">
    <property type="match status" value="1"/>
</dbReference>
<dbReference type="Pfam" id="PF03358">
    <property type="entry name" value="FMN_red"/>
    <property type="match status" value="1"/>
</dbReference>
<dbReference type="OrthoDB" id="9812295at2"/>
<dbReference type="GO" id="GO:0010181">
    <property type="term" value="F:FMN binding"/>
    <property type="evidence" value="ECO:0007669"/>
    <property type="project" value="TreeGrafter"/>
</dbReference>
<protein>
    <submittedName>
        <fullName evidence="4">Oxidoreductase YieF</fullName>
    </submittedName>
</protein>
<evidence type="ECO:0000256" key="1">
    <source>
        <dbReference type="ARBA" id="ARBA00001917"/>
    </source>
</evidence>
<dbReference type="EMBL" id="CU468135">
    <property type="protein sequence ID" value="CAO96494.1"/>
    <property type="molecule type" value="Genomic_DNA"/>
</dbReference>
<evidence type="ECO:0000313" key="4">
    <source>
        <dbReference type="EMBL" id="CAO96494.1"/>
    </source>
</evidence>
<dbReference type="GO" id="GO:0005829">
    <property type="term" value="C:cytosol"/>
    <property type="evidence" value="ECO:0007669"/>
    <property type="project" value="TreeGrafter"/>
</dbReference>
<dbReference type="InterPro" id="IPR050712">
    <property type="entry name" value="NAD(P)H-dep_reductase"/>
</dbReference>
<organism evidence="4 5">
    <name type="scientific">Erwinia tasmaniensis (strain DSM 17950 / CFBP 7177 / CIP 109463 / NCPPB 4357 / Et1/99)</name>
    <dbReference type="NCBI Taxonomy" id="465817"/>
    <lineage>
        <taxon>Bacteria</taxon>
        <taxon>Pseudomonadati</taxon>
        <taxon>Pseudomonadota</taxon>
        <taxon>Gammaproteobacteria</taxon>
        <taxon>Enterobacterales</taxon>
        <taxon>Erwiniaceae</taxon>
        <taxon>Erwinia</taxon>
    </lineage>
</organism>
<sequence length="192" mass="20220">MEPLMSEKKTLNFVTLLGSLRQASFNAVIANSLPALAPAGIEISALGSIADFPHYNADTEAEGIPAAVLAIGNAIAAADGVIIVTPEYNYSLPGVLKNAIDWLSRLPENPFANKPVAIQTASPGAIGGARAQYHLRQSMVFLNARVLNKPEIFIGQASSRIDVVNGVISDESTRHHLTAQLEALALAAGQRV</sequence>
<reference evidence="4 5" key="1">
    <citation type="journal article" date="2008" name="Environ. Microbiol.">
        <title>The genome of Erwinia tasmaniensis strain Et1/99, a non-pathogenic bacterium in the genus Erwinia.</title>
        <authorList>
            <person name="Kube M."/>
            <person name="Migdoll A.M."/>
            <person name="Mueller I."/>
            <person name="Kuhl H."/>
            <person name="Beck A."/>
            <person name="Reinhardt R."/>
            <person name="Geider K."/>
        </authorList>
    </citation>
    <scope>NUCLEOTIDE SEQUENCE [LARGE SCALE GENOMIC DNA]</scope>
    <source>
        <strain evidence="5">DSM 17950 / CFBP 7177 / CIP 109463 / NCPPB 4357 / Et1/99</strain>
    </source>
</reference>
<evidence type="ECO:0000313" key="5">
    <source>
        <dbReference type="Proteomes" id="UP000001726"/>
    </source>
</evidence>
<dbReference type="Proteomes" id="UP000001726">
    <property type="component" value="Chromosome"/>
</dbReference>
<proteinExistence type="predicted"/>
<name>B2VJC3_ERWT9</name>
<dbReference type="AlphaFoldDB" id="B2VJC3"/>
<dbReference type="GO" id="GO:0016491">
    <property type="term" value="F:oxidoreductase activity"/>
    <property type="evidence" value="ECO:0007669"/>
    <property type="project" value="InterPro"/>
</dbReference>
<dbReference type="eggNOG" id="COG0431">
    <property type="taxonomic scope" value="Bacteria"/>
</dbReference>
<keyword evidence="2" id="KW-0285">Flavoprotein</keyword>
<evidence type="ECO:0000256" key="2">
    <source>
        <dbReference type="ARBA" id="ARBA00022643"/>
    </source>
</evidence>
<dbReference type="HOGENOM" id="CLU_055322_4_2_6"/>
<keyword evidence="5" id="KW-1185">Reference proteome</keyword>
<comment type="cofactor">
    <cofactor evidence="1">
        <name>FMN</name>
        <dbReference type="ChEBI" id="CHEBI:58210"/>
    </cofactor>
</comment>
<keyword evidence="2" id="KW-0288">FMN</keyword>
<dbReference type="KEGG" id="eta:ETA_14480"/>
<dbReference type="STRING" id="465817.ETA_14480"/>
<dbReference type="InterPro" id="IPR029039">
    <property type="entry name" value="Flavoprotein-like_sf"/>
</dbReference>